<feature type="compositionally biased region" description="Polar residues" evidence="2">
    <location>
        <begin position="169"/>
        <end position="182"/>
    </location>
</feature>
<organism evidence="4 5">
    <name type="scientific">Candolleomyces eurysporus</name>
    <dbReference type="NCBI Taxonomy" id="2828524"/>
    <lineage>
        <taxon>Eukaryota</taxon>
        <taxon>Fungi</taxon>
        <taxon>Dikarya</taxon>
        <taxon>Basidiomycota</taxon>
        <taxon>Agaricomycotina</taxon>
        <taxon>Agaricomycetes</taxon>
        <taxon>Agaricomycetidae</taxon>
        <taxon>Agaricales</taxon>
        <taxon>Agaricineae</taxon>
        <taxon>Psathyrellaceae</taxon>
        <taxon>Candolleomyces</taxon>
    </lineage>
</organism>
<feature type="compositionally biased region" description="Low complexity" evidence="2">
    <location>
        <begin position="623"/>
        <end position="632"/>
    </location>
</feature>
<reference evidence="4" key="1">
    <citation type="submission" date="2022-06" db="EMBL/GenBank/DDBJ databases">
        <title>Genome Sequence of Candolleomyces eurysporus.</title>
        <authorList>
            <person name="Buettner E."/>
        </authorList>
    </citation>
    <scope>NUCLEOTIDE SEQUENCE</scope>
    <source>
        <strain evidence="4">VTCC 930004</strain>
    </source>
</reference>
<dbReference type="EMBL" id="JANBPK010000885">
    <property type="protein sequence ID" value="KAJ2929236.1"/>
    <property type="molecule type" value="Genomic_DNA"/>
</dbReference>
<evidence type="ECO:0000259" key="3">
    <source>
        <dbReference type="PROSITE" id="PS51352"/>
    </source>
</evidence>
<feature type="region of interest" description="Disordered" evidence="2">
    <location>
        <begin position="623"/>
        <end position="649"/>
    </location>
</feature>
<dbReference type="PROSITE" id="PS00194">
    <property type="entry name" value="THIOREDOXIN_1"/>
    <property type="match status" value="1"/>
</dbReference>
<evidence type="ECO:0000256" key="2">
    <source>
        <dbReference type="SAM" id="MobiDB-lite"/>
    </source>
</evidence>
<dbReference type="Proteomes" id="UP001140091">
    <property type="component" value="Unassembled WGS sequence"/>
</dbReference>
<dbReference type="Pfam" id="PF00085">
    <property type="entry name" value="Thioredoxin"/>
    <property type="match status" value="1"/>
</dbReference>
<gene>
    <name evidence="4" type="ORF">H1R20_g7852</name>
</gene>
<feature type="compositionally biased region" description="Basic and acidic residues" evidence="2">
    <location>
        <begin position="481"/>
        <end position="490"/>
    </location>
</feature>
<dbReference type="OrthoDB" id="3269398at2759"/>
<keyword evidence="5" id="KW-1185">Reference proteome</keyword>
<keyword evidence="1" id="KW-1015">Disulfide bond</keyword>
<name>A0A9W8J699_9AGAR</name>
<dbReference type="InterPro" id="IPR013766">
    <property type="entry name" value="Thioredoxin_domain"/>
</dbReference>
<dbReference type="InterPro" id="IPR017937">
    <property type="entry name" value="Thioredoxin_CS"/>
</dbReference>
<feature type="region of interest" description="Disordered" evidence="2">
    <location>
        <begin position="152"/>
        <end position="232"/>
    </location>
</feature>
<evidence type="ECO:0000256" key="1">
    <source>
        <dbReference type="ARBA" id="ARBA00023157"/>
    </source>
</evidence>
<dbReference type="SUPFAM" id="SSF52833">
    <property type="entry name" value="Thioredoxin-like"/>
    <property type="match status" value="1"/>
</dbReference>
<dbReference type="PANTHER" id="PTHR46115">
    <property type="entry name" value="THIOREDOXIN-LIKE PROTEIN 1"/>
    <property type="match status" value="1"/>
</dbReference>
<sequence length="690" mass="74795">MNSHSIDGVVFDDTGHTEDPYFRIPSSPSWFFALDTLTPPSPSPSASSITSLDFDEFPIFLVDSVAQSSVESSPDLQCDLLGSPISDTESLSSICSFGTFGPRAHARLLGSVYGQPEPVIVGKEHTYLPCGSPLLAAATSMDRFAQLFAPPALEPVPHPQALPRDFATSPKTSPMHTATGRSPPTPDLDPSNQDFVHGIHAQSFRHVPPTHGQKTVVQGSVKERRPMGGERKRAAGVIKDIGHFGGQQEPEFVWLHGISIDLLIDQEGFRSTTPSFKYSGVNRSERDKTTCTVTFKATSKQGFHFHYNPFDSSPVLRRVTIHGEESKDYISKQAQLTLKANGVYSVHGAEISSLSPMHSRLFTQMGHDPEKLDWEFKYRVEDRVDAYYGRVIDGEKTFIPLTFTCSPWLLHPSQGKRVNLIHIFKKGVAPKLTAEKFNPPPTPIPEISITSANPDSPGLVQDEFIGPLTGAKLHRRTRSHAVRDVHERQEANVGPPLKGSSYDNSNGEHRAGGLAHGSPPKSILRPLNGILSKSKDKLTVIDFHATWCGPCHAIAPKFESLAREYKNSNFVKCDVDAATDVASEYKVTAMPTFVLLKGSTKVDQVRGANASALEAAISKHASGSSSSTASFSGKGQRLGGGPEPSDLTGEARRAVGNATSGVSGAWGNLDPQLKVFFGLLGLYAVFWILG</sequence>
<dbReference type="Gene3D" id="3.40.30.10">
    <property type="entry name" value="Glutaredoxin"/>
    <property type="match status" value="1"/>
</dbReference>
<dbReference type="CDD" id="cd02947">
    <property type="entry name" value="TRX_family"/>
    <property type="match status" value="1"/>
</dbReference>
<feature type="region of interest" description="Disordered" evidence="2">
    <location>
        <begin position="475"/>
        <end position="520"/>
    </location>
</feature>
<proteinExistence type="predicted"/>
<feature type="domain" description="Thioredoxin" evidence="3">
    <location>
        <begin position="491"/>
        <end position="622"/>
    </location>
</feature>
<evidence type="ECO:0000313" key="5">
    <source>
        <dbReference type="Proteomes" id="UP001140091"/>
    </source>
</evidence>
<dbReference type="InterPro" id="IPR036249">
    <property type="entry name" value="Thioredoxin-like_sf"/>
</dbReference>
<feature type="non-terminal residue" evidence="4">
    <location>
        <position position="1"/>
    </location>
</feature>
<accession>A0A9W8J699</accession>
<evidence type="ECO:0000313" key="4">
    <source>
        <dbReference type="EMBL" id="KAJ2929236.1"/>
    </source>
</evidence>
<dbReference type="PROSITE" id="PS51352">
    <property type="entry name" value="THIOREDOXIN_2"/>
    <property type="match status" value="1"/>
</dbReference>
<protein>
    <recommendedName>
        <fullName evidence="3">Thioredoxin domain-containing protein</fullName>
    </recommendedName>
</protein>
<comment type="caution">
    <text evidence="4">The sequence shown here is derived from an EMBL/GenBank/DDBJ whole genome shotgun (WGS) entry which is preliminary data.</text>
</comment>
<dbReference type="AlphaFoldDB" id="A0A9W8J699"/>
<feature type="compositionally biased region" description="Basic and acidic residues" evidence="2">
    <location>
        <begin position="221"/>
        <end position="232"/>
    </location>
</feature>